<reference evidence="1" key="2">
    <citation type="submission" date="2014-07" db="EMBL/GenBank/DDBJ databases">
        <title>Initial genome analysis of the psychrotolerant acidophile Acidithiobacillus ferrivorans CF27: insights into iron and sulfur oxidation pathways and into biofilm formation.</title>
        <authorList>
            <person name="Talla E."/>
            <person name="Hedrich S."/>
            <person name="Mangenot S."/>
            <person name="Ji B."/>
            <person name="Johnson D.B."/>
            <person name="Barbe V."/>
            <person name="Bonnefoy V."/>
        </authorList>
    </citation>
    <scope>NUCLEOTIDE SEQUENCE [LARGE SCALE GENOMIC DNA]</scope>
    <source>
        <strain evidence="1">CF27</strain>
    </source>
</reference>
<organism evidence="1">
    <name type="scientific">Acidithiobacillus ferrivorans</name>
    <dbReference type="NCBI Taxonomy" id="160808"/>
    <lineage>
        <taxon>Bacteria</taxon>
        <taxon>Pseudomonadati</taxon>
        <taxon>Pseudomonadota</taxon>
        <taxon>Acidithiobacillia</taxon>
        <taxon>Acidithiobacillales</taxon>
        <taxon>Acidithiobacillaceae</taxon>
        <taxon>Acidithiobacillus</taxon>
    </lineage>
</organism>
<accession>A0A060UQV2</accession>
<protein>
    <submittedName>
        <fullName evidence="1">Uncharacterized protein</fullName>
    </submittedName>
</protein>
<dbReference type="Proteomes" id="UP000193925">
    <property type="component" value="Chromosome AFERRI"/>
</dbReference>
<sequence>MDQQTNIIAAHQSALRMIATLTKEGLKTDGAHHKQYFLEKILEVADPALLERIQGAFDPGIPS</sequence>
<dbReference type="EMBL" id="LT841305">
    <property type="protein sequence ID" value="SMH64698.1"/>
    <property type="molecule type" value="Genomic_DNA"/>
</dbReference>
<evidence type="ECO:0000313" key="3">
    <source>
        <dbReference type="Proteomes" id="UP000193925"/>
    </source>
</evidence>
<proteinExistence type="predicted"/>
<keyword evidence="3" id="KW-1185">Reference proteome</keyword>
<gene>
    <name evidence="2" type="ORF">AFERRI_10732</name>
    <name evidence="1" type="ORF">AFERRI_400452</name>
</gene>
<reference evidence="2 3" key="3">
    <citation type="submission" date="2017-03" db="EMBL/GenBank/DDBJ databases">
        <authorList>
            <person name="Regsiter A."/>
            <person name="William W."/>
        </authorList>
    </citation>
    <scope>NUCLEOTIDE SEQUENCE [LARGE SCALE GENOMIC DNA]</scope>
    <source>
        <strain evidence="2">PRJEB5721</strain>
    </source>
</reference>
<evidence type="ECO:0000313" key="2">
    <source>
        <dbReference type="EMBL" id="SMH64698.1"/>
    </source>
</evidence>
<reference evidence="1" key="1">
    <citation type="submission" date="2014-03" db="EMBL/GenBank/DDBJ databases">
        <authorList>
            <person name="Genoscope - CEA"/>
        </authorList>
    </citation>
    <scope>NUCLEOTIDE SEQUENCE [LARGE SCALE GENOMIC DNA]</scope>
    <source>
        <strain evidence="1">CF27</strain>
    </source>
</reference>
<dbReference type="AlphaFoldDB" id="A0A060UQV2"/>
<name>A0A060UQV2_9PROT</name>
<dbReference type="RefSeq" id="WP_035193236.1">
    <property type="nucleotide sequence ID" value="NZ_CCCS020000035.1"/>
</dbReference>
<dbReference type="EMBL" id="CCCS020000035">
    <property type="protein sequence ID" value="CDQ10671.1"/>
    <property type="molecule type" value="Genomic_DNA"/>
</dbReference>
<evidence type="ECO:0000313" key="1">
    <source>
        <dbReference type="EMBL" id="CDQ10671.1"/>
    </source>
</evidence>